<proteinExistence type="predicted"/>
<name>A0A6M3IZB8_9ZZZZ</name>
<accession>A0A6M3IZB8</accession>
<gene>
    <name evidence="1" type="ORF">MM415B00849_0019</name>
</gene>
<evidence type="ECO:0000313" key="1">
    <source>
        <dbReference type="EMBL" id="QJA61962.1"/>
    </source>
</evidence>
<sequence length="275" mass="30593">MSETVSLYESIARNLGDVLVKGVATNCTGTAFQSSVLINRDALAFNGKDCYFYSGLGAGQSRAVGSFDPANRRIIVEDTFGTIATINTSFMIFDKFTTEDYESAMNRAIGKAKLIALQEFVGTIALVATQYDYAVPSGMEYIDGIRLVPSSGSDYANVDTIRRVVELPMRWWAVNGNQGGSRLIIFDSRYVNMDNYAGMICRVEGQSKYDFAGTQINAGVEEYVIQYASMVMSGQKEGKEWDRRFYMFRDELKGRGNDMGLETTITNYGRGRKVR</sequence>
<dbReference type="EMBL" id="MT141458">
    <property type="protein sequence ID" value="QJA61962.1"/>
    <property type="molecule type" value="Genomic_DNA"/>
</dbReference>
<dbReference type="AlphaFoldDB" id="A0A6M3IZB8"/>
<reference evidence="1" key="1">
    <citation type="submission" date="2020-03" db="EMBL/GenBank/DDBJ databases">
        <title>The deep terrestrial virosphere.</title>
        <authorList>
            <person name="Holmfeldt K."/>
            <person name="Nilsson E."/>
            <person name="Simone D."/>
            <person name="Lopez-Fernandez M."/>
            <person name="Wu X."/>
            <person name="de Brujin I."/>
            <person name="Lundin D."/>
            <person name="Andersson A."/>
            <person name="Bertilsson S."/>
            <person name="Dopson M."/>
        </authorList>
    </citation>
    <scope>NUCLEOTIDE SEQUENCE</scope>
    <source>
        <strain evidence="1">MM415B00849</strain>
    </source>
</reference>
<protein>
    <submittedName>
        <fullName evidence="1">Uncharacterized protein</fullName>
    </submittedName>
</protein>
<organism evidence="1">
    <name type="scientific">viral metagenome</name>
    <dbReference type="NCBI Taxonomy" id="1070528"/>
    <lineage>
        <taxon>unclassified sequences</taxon>
        <taxon>metagenomes</taxon>
        <taxon>organismal metagenomes</taxon>
    </lineage>
</organism>